<sequence length="43" mass="5114">MGYSFRVTFSDSFLIMVIKTWILSRILFPQSMLLSLPEKKQNF</sequence>
<accession>B6AMW9</accession>
<name>B6AMW9_9BACT</name>
<gene>
    <name evidence="1" type="ORF">CGL2_11386019</name>
</gene>
<organism evidence="1">
    <name type="scientific">Leptospirillum sp. Group II '5-way CG'</name>
    <dbReference type="NCBI Taxonomy" id="419541"/>
    <lineage>
        <taxon>Bacteria</taxon>
        <taxon>Pseudomonadati</taxon>
        <taxon>Nitrospirota</taxon>
        <taxon>Nitrospiria</taxon>
        <taxon>Nitrospirales</taxon>
        <taxon>Nitrospiraceae</taxon>
        <taxon>Leptospirillum</taxon>
    </lineage>
</organism>
<proteinExistence type="predicted"/>
<protein>
    <submittedName>
        <fullName evidence="1">Uncharacterized protein</fullName>
    </submittedName>
</protein>
<reference evidence="1" key="2">
    <citation type="journal article" date="2008" name="PLoS Biol.">
        <title>Population genomic analysis of strain variation in Leptospirillum group II bacteria involved in acid mine drainage formation.</title>
        <authorList>
            <person name="Simmons S.L."/>
            <person name="Dibartolo G."/>
            <person name="Denef V.J."/>
            <person name="Goltsman D.S."/>
            <person name="Thelen M.P."/>
            <person name="Banfield J.F."/>
        </authorList>
    </citation>
    <scope>NUCLEOTIDE SEQUENCE [LARGE SCALE GENOMIC DNA]</scope>
</reference>
<evidence type="ECO:0000313" key="1">
    <source>
        <dbReference type="EMBL" id="EDZ39833.1"/>
    </source>
</evidence>
<dbReference type="EMBL" id="DS995259">
    <property type="protein sequence ID" value="EDZ39833.1"/>
    <property type="molecule type" value="Genomic_DNA"/>
</dbReference>
<reference evidence="1" key="1">
    <citation type="journal article" date="2004" name="Nature">
        <title>Community structure and metabolism through reconstruction of microbial genomes from the environment.</title>
        <authorList>
            <person name="Tyson G.W."/>
            <person name="Chapman J."/>
            <person name="Hugenholtz P."/>
            <person name="Allen E.E."/>
            <person name="Ram R.J."/>
            <person name="Richardson P.M."/>
            <person name="Solovyev V.V."/>
            <person name="Rubin E.M."/>
            <person name="Rokhsar D.S."/>
            <person name="Banfield J.F."/>
        </authorList>
    </citation>
    <scope>NUCLEOTIDE SEQUENCE [LARGE SCALE GENOMIC DNA]</scope>
</reference>
<dbReference type="AlphaFoldDB" id="B6AMW9"/>